<dbReference type="OrthoDB" id="41507at10239"/>
<dbReference type="KEGG" id="vg:9925242"/>
<proteinExistence type="predicted"/>
<accession>E3VZ98</accession>
<dbReference type="RefSeq" id="YP_003987121.1">
    <property type="nucleotide sequence ID" value="NC_014649.1"/>
</dbReference>
<sequence>MQYNYTQPLSANQFPNDLGNILQNKSDDKLENLPFKRYSYTNFTGKPYSHYHGIPYQVNDNCFPNNNDRTIIRQNQPTFCNHNNNNPSWAIITPR</sequence>
<evidence type="ECO:0000313" key="3">
    <source>
        <dbReference type="EMBL" id="AKI81276.1"/>
    </source>
</evidence>
<accession>A0A0G2Y6H2</accession>
<reference evidence="5 6" key="2">
    <citation type="submission" date="2014-10" db="EMBL/GenBank/DDBJ databases">
        <title>Pan-genome analysis of Brazilian lineage A amoebal mimiviruses.</title>
        <authorList>
            <person name="Assis F.L."/>
            <person name="Abrahao J.S."/>
            <person name="Kroon E.G."/>
            <person name="Dornas F.P."/>
            <person name="Andrade K.R."/>
            <person name="Borato P.V.M."/>
            <person name="Pilotto M.R."/>
            <person name="Benamar S."/>
            <person name="LaScola B."/>
            <person name="Colson P."/>
        </authorList>
    </citation>
    <scope>NUCLEOTIDE SEQUENCE [LARGE SCALE GENOMIC DNA]</scope>
    <source>
        <strain evidence="3 6">Amazonia</strain>
        <strain evidence="2 5">Oyster</strain>
    </source>
</reference>
<evidence type="ECO:0000313" key="1">
    <source>
        <dbReference type="EMBL" id="ADO18737.1"/>
    </source>
</evidence>
<dbReference type="Proteomes" id="UP000274448">
    <property type="component" value="Segment"/>
</dbReference>
<dbReference type="Proteomes" id="UP000201519">
    <property type="component" value="Segment"/>
</dbReference>
<reference evidence="1 4" key="1">
    <citation type="journal article" date="2011" name="Virol. J.">
        <title>Breaking the 1000-gene barrier for Mimivirus using ultra-deep genome and transcriptome sequencing.</title>
        <authorList>
            <person name="Legendre M."/>
            <person name="Santini S."/>
            <person name="Rico A."/>
            <person name="Abergel C."/>
            <person name="Claverie J.M."/>
        </authorList>
    </citation>
    <scope>NUCLEOTIDE SEQUENCE [LARGE SCALE GENOMIC DNA]</scope>
</reference>
<organism evidence="1 4">
    <name type="scientific">Acanthamoeba polyphaga mimivirus</name>
    <name type="common">APMV</name>
    <dbReference type="NCBI Taxonomy" id="212035"/>
    <lineage>
        <taxon>Viruses</taxon>
        <taxon>Varidnaviria</taxon>
        <taxon>Bamfordvirae</taxon>
        <taxon>Nucleocytoviricota</taxon>
        <taxon>Megaviricetes</taxon>
        <taxon>Imitervirales</taxon>
        <taxon>Mimiviridae</taxon>
        <taxon>Megamimivirinae</taxon>
        <taxon>Mimivirus</taxon>
        <taxon>Mimivirus bradfordmassiliense</taxon>
    </lineage>
</organism>
<dbReference type="GeneID" id="9925242"/>
<gene>
    <name evidence="1" type="primary">R604b</name>
</gene>
<evidence type="ECO:0000313" key="5">
    <source>
        <dbReference type="Proteomes" id="UP000241474"/>
    </source>
</evidence>
<dbReference type="EMBL" id="KM982401">
    <property type="protein sequence ID" value="AKI79382.1"/>
    <property type="molecule type" value="Genomic_DNA"/>
</dbReference>
<dbReference type="Proteomes" id="UP000241474">
    <property type="component" value="Segment"/>
</dbReference>
<dbReference type="EMBL" id="HQ336222">
    <property type="protein sequence ID" value="ADO18737.1"/>
    <property type="molecule type" value="Genomic_DNA"/>
</dbReference>
<dbReference type="EMBL" id="KM982403">
    <property type="protein sequence ID" value="AKI81276.1"/>
    <property type="molecule type" value="Genomic_DNA"/>
</dbReference>
<evidence type="ECO:0000313" key="2">
    <source>
        <dbReference type="EMBL" id="AKI79382.1"/>
    </source>
</evidence>
<evidence type="ECO:0000313" key="4">
    <source>
        <dbReference type="Proteomes" id="UP000201519"/>
    </source>
</evidence>
<organismHost>
    <name type="scientific">Acanthamoeba polyphaga</name>
    <name type="common">Amoeba</name>
    <dbReference type="NCBI Taxonomy" id="5757"/>
</organismHost>
<keyword evidence="4" id="KW-1185">Reference proteome</keyword>
<protein>
    <submittedName>
        <fullName evidence="1">Uncharacterized protein</fullName>
    </submittedName>
</protein>
<name>A0A0G2Y6H2_MIMIV</name>
<evidence type="ECO:0000313" key="6">
    <source>
        <dbReference type="Proteomes" id="UP000274448"/>
    </source>
</evidence>